<dbReference type="EMBL" id="KL367517">
    <property type="protein sequence ID" value="KFD67215.1"/>
    <property type="molecule type" value="Genomic_DNA"/>
</dbReference>
<evidence type="ECO:0000313" key="4">
    <source>
        <dbReference type="Proteomes" id="UP000030764"/>
    </source>
</evidence>
<feature type="signal peptide" evidence="1">
    <location>
        <begin position="1"/>
        <end position="22"/>
    </location>
</feature>
<reference evidence="3 4" key="1">
    <citation type="journal article" date="2014" name="Nat. Genet.">
        <title>Genome and transcriptome of the porcine whipworm Trichuris suis.</title>
        <authorList>
            <person name="Jex A.R."/>
            <person name="Nejsum P."/>
            <person name="Schwarz E.M."/>
            <person name="Hu L."/>
            <person name="Young N.D."/>
            <person name="Hall R.S."/>
            <person name="Korhonen P.K."/>
            <person name="Liao S."/>
            <person name="Thamsborg S."/>
            <person name="Xia J."/>
            <person name="Xu P."/>
            <person name="Wang S."/>
            <person name="Scheerlinck J.P."/>
            <person name="Hofmann A."/>
            <person name="Sternberg P.W."/>
            <person name="Wang J."/>
            <person name="Gasser R.B."/>
        </authorList>
    </citation>
    <scope>NUCLEOTIDE SEQUENCE [LARGE SCALE GENOMIC DNA]</scope>
    <source>
        <strain evidence="3">DCEP-RM93F</strain>
        <strain evidence="2">DCEP-RM93M</strain>
    </source>
</reference>
<evidence type="ECO:0000313" key="2">
    <source>
        <dbReference type="EMBL" id="KFD51530.1"/>
    </source>
</evidence>
<dbReference type="OrthoDB" id="5911933at2759"/>
<sequence length="144" mass="16332">MDAKWIITACFTLLGWLGHCQEKSTVVPVDCVNAWPRSLCNSTLKLYGKDICTKDHFFGRYECCVTCAEALHITVDKGKFEGKNNFTYYHPKCPNPTDAVMAAGGESWESWCKQWITEEEGPTICQTPLIQYRCYKTCNVACKP</sequence>
<dbReference type="Proteomes" id="UP000030758">
    <property type="component" value="Unassembled WGS sequence"/>
</dbReference>
<gene>
    <name evidence="2" type="ORF">M513_07580</name>
    <name evidence="3" type="ORF">M514_07580</name>
</gene>
<evidence type="ECO:0008006" key="5">
    <source>
        <dbReference type="Google" id="ProtNLM"/>
    </source>
</evidence>
<keyword evidence="4" id="KW-1185">Reference proteome</keyword>
<organism evidence="3">
    <name type="scientific">Trichuris suis</name>
    <name type="common">pig whipworm</name>
    <dbReference type="NCBI Taxonomy" id="68888"/>
    <lineage>
        <taxon>Eukaryota</taxon>
        <taxon>Metazoa</taxon>
        <taxon>Ecdysozoa</taxon>
        <taxon>Nematoda</taxon>
        <taxon>Enoplea</taxon>
        <taxon>Dorylaimia</taxon>
        <taxon>Trichinellida</taxon>
        <taxon>Trichuridae</taxon>
        <taxon>Trichuris</taxon>
    </lineage>
</organism>
<dbReference type="EMBL" id="KL363238">
    <property type="protein sequence ID" value="KFD51530.1"/>
    <property type="molecule type" value="Genomic_DNA"/>
</dbReference>
<evidence type="ECO:0000256" key="1">
    <source>
        <dbReference type="SAM" id="SignalP"/>
    </source>
</evidence>
<dbReference type="AlphaFoldDB" id="A0A085NCL9"/>
<keyword evidence="1" id="KW-0732">Signal</keyword>
<proteinExistence type="predicted"/>
<name>A0A085NCL9_9BILA</name>
<feature type="chain" id="PRO_5010405386" description="ShKT domain-containing protein" evidence="1">
    <location>
        <begin position="23"/>
        <end position="144"/>
    </location>
</feature>
<evidence type="ECO:0000313" key="3">
    <source>
        <dbReference type="EMBL" id="KFD67215.1"/>
    </source>
</evidence>
<protein>
    <recommendedName>
        <fullName evidence="5">ShKT domain-containing protein</fullName>
    </recommendedName>
</protein>
<dbReference type="Proteomes" id="UP000030764">
    <property type="component" value="Unassembled WGS sequence"/>
</dbReference>
<accession>A0A085NCL9</accession>